<evidence type="ECO:0000313" key="4">
    <source>
        <dbReference type="Proteomes" id="UP001144323"/>
    </source>
</evidence>
<name>A0A9W6GS23_9HYPH</name>
<feature type="region of interest" description="Disordered" evidence="1">
    <location>
        <begin position="113"/>
        <end position="135"/>
    </location>
</feature>
<gene>
    <name evidence="3" type="ORF">LMG27198_08560</name>
</gene>
<protein>
    <submittedName>
        <fullName evidence="3">Uncharacterized protein</fullName>
    </submittedName>
</protein>
<keyword evidence="2" id="KW-0732">Signal</keyword>
<evidence type="ECO:0000256" key="2">
    <source>
        <dbReference type="SAM" id="SignalP"/>
    </source>
</evidence>
<dbReference type="RefSeq" id="WP_281800729.1">
    <property type="nucleotide sequence ID" value="NZ_BSEC01000001.1"/>
</dbReference>
<feature type="region of interest" description="Disordered" evidence="1">
    <location>
        <begin position="19"/>
        <end position="43"/>
    </location>
</feature>
<comment type="caution">
    <text evidence="3">The sequence shown here is derived from an EMBL/GenBank/DDBJ whole genome shotgun (WGS) entry which is preliminary data.</text>
</comment>
<dbReference type="Proteomes" id="UP001144323">
    <property type="component" value="Unassembled WGS sequence"/>
</dbReference>
<dbReference type="AlphaFoldDB" id="A0A9W6GS23"/>
<keyword evidence="4" id="KW-1185">Reference proteome</keyword>
<proteinExistence type="predicted"/>
<dbReference type="EMBL" id="BSEC01000001">
    <property type="protein sequence ID" value="GLI91864.1"/>
    <property type="molecule type" value="Genomic_DNA"/>
</dbReference>
<organism evidence="3 4">
    <name type="scientific">Methylocystis echinoides</name>
    <dbReference type="NCBI Taxonomy" id="29468"/>
    <lineage>
        <taxon>Bacteria</taxon>
        <taxon>Pseudomonadati</taxon>
        <taxon>Pseudomonadota</taxon>
        <taxon>Alphaproteobacteria</taxon>
        <taxon>Hyphomicrobiales</taxon>
        <taxon>Methylocystaceae</taxon>
        <taxon>Methylocystis</taxon>
    </lineage>
</organism>
<reference evidence="3" key="1">
    <citation type="journal article" date="2023" name="Int. J. Syst. Evol. Microbiol.">
        <title>Methylocystis iwaonis sp. nov., a type II methane-oxidizing bacterium from surface soil of a rice paddy field in Japan, and emended description of the genus Methylocystis (ex Whittenbury et al. 1970) Bowman et al. 1993.</title>
        <authorList>
            <person name="Kaise H."/>
            <person name="Sawadogo J.B."/>
            <person name="Alam M.S."/>
            <person name="Ueno C."/>
            <person name="Dianou D."/>
            <person name="Shinjo R."/>
            <person name="Asakawa S."/>
        </authorList>
    </citation>
    <scope>NUCLEOTIDE SEQUENCE</scope>
    <source>
        <strain evidence="3">LMG27198</strain>
    </source>
</reference>
<evidence type="ECO:0000256" key="1">
    <source>
        <dbReference type="SAM" id="MobiDB-lite"/>
    </source>
</evidence>
<accession>A0A9W6GS23</accession>
<sequence length="135" mass="14136">MRFWMLALAATVAASGAWAKSHHGKQRKQAAETPRAASPRDPNGVWNIQSATTVGDCPALIPTSLTLADNKIASAGGAQLQAWGYLDETGNIVARFTGAGEHVARFHGTLKGGRGEGAWSSSTDMCGGTWRAAQE</sequence>
<feature type="signal peptide" evidence="2">
    <location>
        <begin position="1"/>
        <end position="19"/>
    </location>
</feature>
<evidence type="ECO:0000313" key="3">
    <source>
        <dbReference type="EMBL" id="GLI91864.1"/>
    </source>
</evidence>
<feature type="chain" id="PRO_5040751525" evidence="2">
    <location>
        <begin position="20"/>
        <end position="135"/>
    </location>
</feature>